<dbReference type="STRING" id="550983.A4R26_21630"/>
<feature type="domain" description="Protein FecR C-terminal" evidence="2">
    <location>
        <begin position="326"/>
        <end position="393"/>
    </location>
</feature>
<dbReference type="AlphaFoldDB" id="A0A1V9FKT3"/>
<reference evidence="4" key="1">
    <citation type="submission" date="2016-04" db="EMBL/GenBank/DDBJ databases">
        <authorList>
            <person name="Chen L."/>
            <person name="Zhuang W."/>
            <person name="Wang G."/>
        </authorList>
    </citation>
    <scope>NUCLEOTIDE SEQUENCE [LARGE SCALE GENOMIC DNA]</scope>
    <source>
        <strain evidence="4">208</strain>
    </source>
</reference>
<dbReference type="InterPro" id="IPR012373">
    <property type="entry name" value="Ferrdict_sens_TM"/>
</dbReference>
<dbReference type="Gene3D" id="3.55.50.30">
    <property type="match status" value="1"/>
</dbReference>
<evidence type="ECO:0008006" key="5">
    <source>
        <dbReference type="Google" id="ProtNLM"/>
    </source>
</evidence>
<name>A0A1V9FKT3_9BACT</name>
<dbReference type="InterPro" id="IPR032508">
    <property type="entry name" value="FecR_C"/>
</dbReference>
<dbReference type="Pfam" id="PF04773">
    <property type="entry name" value="FecR"/>
    <property type="match status" value="1"/>
</dbReference>
<organism evidence="3 4">
    <name type="scientific">Niastella populi</name>
    <dbReference type="NCBI Taxonomy" id="550983"/>
    <lineage>
        <taxon>Bacteria</taxon>
        <taxon>Pseudomonadati</taxon>
        <taxon>Bacteroidota</taxon>
        <taxon>Chitinophagia</taxon>
        <taxon>Chitinophagales</taxon>
        <taxon>Chitinophagaceae</taxon>
        <taxon>Niastella</taxon>
    </lineage>
</organism>
<dbReference type="PANTHER" id="PTHR30273:SF2">
    <property type="entry name" value="PROTEIN FECR"/>
    <property type="match status" value="1"/>
</dbReference>
<dbReference type="FunFam" id="2.60.120.1440:FF:000001">
    <property type="entry name" value="Putative anti-sigma factor"/>
    <property type="match status" value="1"/>
</dbReference>
<dbReference type="InterPro" id="IPR006860">
    <property type="entry name" value="FecR"/>
</dbReference>
<dbReference type="RefSeq" id="WP_165760289.1">
    <property type="nucleotide sequence ID" value="NZ_LWBP01000185.1"/>
</dbReference>
<evidence type="ECO:0000313" key="4">
    <source>
        <dbReference type="Proteomes" id="UP000192276"/>
    </source>
</evidence>
<dbReference type="PANTHER" id="PTHR30273">
    <property type="entry name" value="PERIPLASMIC SIGNAL SENSOR AND SIGMA FACTOR ACTIVATOR FECR-RELATED"/>
    <property type="match status" value="1"/>
</dbReference>
<evidence type="ECO:0000313" key="3">
    <source>
        <dbReference type="EMBL" id="OQP58993.1"/>
    </source>
</evidence>
<dbReference type="GO" id="GO:0016989">
    <property type="term" value="F:sigma factor antagonist activity"/>
    <property type="evidence" value="ECO:0007669"/>
    <property type="project" value="TreeGrafter"/>
</dbReference>
<dbReference type="Pfam" id="PF16344">
    <property type="entry name" value="FecR_C"/>
    <property type="match status" value="1"/>
</dbReference>
<evidence type="ECO:0000259" key="2">
    <source>
        <dbReference type="Pfam" id="PF16344"/>
    </source>
</evidence>
<accession>A0A1V9FKT3</accession>
<sequence>MNQNRLTYLLKQYASGKLTSDEQQELARLLTETDREELAQYITTIAQQNDLPRIIINEERSATTFRNIMAADKPASPAIDVPWWRINFRRLSIAATLVLSFSAAIYLITRNDKKNSVAGSQVTPVKPEKPAGRNTAVLYLADNSVVELDSINNGLITTQGGSQVMLANGQLAYVAPDKKATTIAYNKITTPRGGEYSITLSDGTKVWLNAASSLKFPTAFTGKKREVELTGEAYMDVAKDQHHPFEVKIGNVNVAVHGTEFNIMGYEDENQIVTTLVSGSVAISANANAPLTLVPGEHAVVKNNNSDMIVEKADVEEETAWKNGRTYFNGANIRQIMRQIARWYDVDVQYKGDVANLDFTCTVSRKDKLSKLLGLMELTGAVHFTMEGNTIIVQP</sequence>
<dbReference type="EMBL" id="LWBP01000185">
    <property type="protein sequence ID" value="OQP58993.1"/>
    <property type="molecule type" value="Genomic_DNA"/>
</dbReference>
<protein>
    <recommendedName>
        <fullName evidence="5">Iron dicitrate transport regulator FecR</fullName>
    </recommendedName>
</protein>
<gene>
    <name evidence="3" type="ORF">A4R26_21630</name>
</gene>
<dbReference type="Proteomes" id="UP000192276">
    <property type="component" value="Unassembled WGS sequence"/>
</dbReference>
<comment type="caution">
    <text evidence="3">The sequence shown here is derived from an EMBL/GenBank/DDBJ whole genome shotgun (WGS) entry which is preliminary data.</text>
</comment>
<keyword evidence="4" id="KW-1185">Reference proteome</keyword>
<evidence type="ECO:0000259" key="1">
    <source>
        <dbReference type="Pfam" id="PF04773"/>
    </source>
</evidence>
<dbReference type="Gene3D" id="2.60.120.1440">
    <property type="match status" value="1"/>
</dbReference>
<feature type="domain" description="FecR protein" evidence="1">
    <location>
        <begin position="187"/>
        <end position="281"/>
    </location>
</feature>
<proteinExistence type="predicted"/>